<dbReference type="Pfam" id="PF13489">
    <property type="entry name" value="Methyltransf_23"/>
    <property type="match status" value="1"/>
</dbReference>
<feature type="domain" description="C-methyltransferase" evidence="2">
    <location>
        <begin position="245"/>
        <end position="401"/>
    </location>
</feature>
<sequence>MSARPCRICQHPTQGVNDFGRMPLGNGFLPPDAMQGEYFYHMQTAFCPSCHMFQLVDQPAAEAMFNEHYHFFSGTSRVMAEHFRQFAELVKSRYLSEQPMVMEIGSNDGIMLQHFAQAGIAHLGIEPSSNVADAARARGMNVISAFFDDALAAELVQQYGQVDAFLGANVMCHIPDLDQVAAGVKRLLKPRGVLMFEDPYLGDVIEKTSYDQIYDEHVYLFAVGSLTTLFARHQLEIIDVMPQTTHGGSMRYVVAHQGAYTVSEAVHHQREKEAALGLHLPETYDRFRQQVMQSRDDLVALLKRLKAEGKRVVGYGATSKSTTILNYCGIGPDLIEFISDTTPIKQGKLTPGMHIPVRPYEAFSERWPDYAVLFAWNHAAEIMAKEQAFVQAGGRFIRFVPRVEIL</sequence>
<dbReference type="Gene3D" id="6.10.250.3100">
    <property type="match status" value="1"/>
</dbReference>
<comment type="caution">
    <text evidence="3">The sequence shown here is derived from an EMBL/GenBank/DDBJ whole genome shotgun (WGS) entry which is preliminary data.</text>
</comment>
<keyword evidence="3" id="KW-0489">Methyltransferase</keyword>
<evidence type="ECO:0000259" key="1">
    <source>
        <dbReference type="Pfam" id="PF08421"/>
    </source>
</evidence>
<name>A0A847SBV8_9NEIS</name>
<dbReference type="InterPro" id="IPR013630">
    <property type="entry name" value="Methyltransf_Zn-bd_dom_put"/>
</dbReference>
<evidence type="ECO:0000313" key="4">
    <source>
        <dbReference type="Proteomes" id="UP000587991"/>
    </source>
</evidence>
<dbReference type="CDD" id="cd02440">
    <property type="entry name" value="AdoMet_MTases"/>
    <property type="match status" value="1"/>
</dbReference>
<dbReference type="Gene3D" id="3.40.50.150">
    <property type="entry name" value="Vaccinia Virus protein VP39"/>
    <property type="match status" value="1"/>
</dbReference>
<dbReference type="Pfam" id="PF08421">
    <property type="entry name" value="Methyltransf_13"/>
    <property type="match status" value="1"/>
</dbReference>
<dbReference type="GO" id="GO:0032259">
    <property type="term" value="P:methylation"/>
    <property type="evidence" value="ECO:0007669"/>
    <property type="project" value="UniProtKB-KW"/>
</dbReference>
<keyword evidence="4" id="KW-1185">Reference proteome</keyword>
<organism evidence="3 4">
    <name type="scientific">Leeia aquatica</name>
    <dbReference type="NCBI Taxonomy" id="2725557"/>
    <lineage>
        <taxon>Bacteria</taxon>
        <taxon>Pseudomonadati</taxon>
        <taxon>Pseudomonadota</taxon>
        <taxon>Betaproteobacteria</taxon>
        <taxon>Neisseriales</taxon>
        <taxon>Leeiaceae</taxon>
        <taxon>Leeia</taxon>
    </lineage>
</organism>
<dbReference type="PANTHER" id="PTHR43861:SF5">
    <property type="entry name" value="BLL5978 PROTEIN"/>
    <property type="match status" value="1"/>
</dbReference>
<feature type="domain" description="Methyltransferase putative zinc binding" evidence="1">
    <location>
        <begin position="6"/>
        <end position="65"/>
    </location>
</feature>
<accession>A0A847SBV8</accession>
<dbReference type="RefSeq" id="WP_168876204.1">
    <property type="nucleotide sequence ID" value="NZ_JABAIM010000001.1"/>
</dbReference>
<reference evidence="3 4" key="1">
    <citation type="submission" date="2020-04" db="EMBL/GenBank/DDBJ databases">
        <title>Draft genome of Leeia sp. IMCC25680.</title>
        <authorList>
            <person name="Song J."/>
            <person name="Cho J.-C."/>
        </authorList>
    </citation>
    <scope>NUCLEOTIDE SEQUENCE [LARGE SCALE GENOMIC DNA]</scope>
    <source>
        <strain evidence="3 4">IMCC25680</strain>
    </source>
</reference>
<dbReference type="EMBL" id="JABAIM010000001">
    <property type="protein sequence ID" value="NLR74598.1"/>
    <property type="molecule type" value="Genomic_DNA"/>
</dbReference>
<dbReference type="GO" id="GO:0008168">
    <property type="term" value="F:methyltransferase activity"/>
    <property type="evidence" value="ECO:0007669"/>
    <property type="project" value="UniProtKB-KW"/>
</dbReference>
<dbReference type="InterPro" id="IPR029063">
    <property type="entry name" value="SAM-dependent_MTases_sf"/>
</dbReference>
<dbReference type="SUPFAM" id="SSF53335">
    <property type="entry name" value="S-adenosyl-L-methionine-dependent methyltransferases"/>
    <property type="match status" value="1"/>
</dbReference>
<protein>
    <submittedName>
        <fullName evidence="3">Class I SAM-dependent methyltransferase</fullName>
    </submittedName>
</protein>
<dbReference type="Gene3D" id="6.20.50.110">
    <property type="entry name" value="Methyltransferase, zinc-binding domain"/>
    <property type="match status" value="1"/>
</dbReference>
<dbReference type="Pfam" id="PF08484">
    <property type="entry name" value="Methyltransf_14"/>
    <property type="match status" value="1"/>
</dbReference>
<dbReference type="InterPro" id="IPR013691">
    <property type="entry name" value="MeTrfase_14"/>
</dbReference>
<dbReference type="InterPro" id="IPR038576">
    <property type="entry name" value="Methyltransf_Zn-bd_dom_put_sf"/>
</dbReference>
<dbReference type="Gene3D" id="3.40.50.720">
    <property type="entry name" value="NAD(P)-binding Rossmann-like Domain"/>
    <property type="match status" value="1"/>
</dbReference>
<evidence type="ECO:0000313" key="3">
    <source>
        <dbReference type="EMBL" id="NLR74598.1"/>
    </source>
</evidence>
<evidence type="ECO:0000259" key="2">
    <source>
        <dbReference type="Pfam" id="PF08484"/>
    </source>
</evidence>
<dbReference type="PANTHER" id="PTHR43861">
    <property type="entry name" value="TRANS-ACONITATE 2-METHYLTRANSFERASE-RELATED"/>
    <property type="match status" value="1"/>
</dbReference>
<dbReference type="Proteomes" id="UP000587991">
    <property type="component" value="Unassembled WGS sequence"/>
</dbReference>
<gene>
    <name evidence="3" type="ORF">HF682_05445</name>
</gene>
<keyword evidence="3" id="KW-0808">Transferase</keyword>
<dbReference type="AlphaFoldDB" id="A0A847SBV8"/>
<proteinExistence type="predicted"/>